<evidence type="ECO:0000313" key="2">
    <source>
        <dbReference type="EMBL" id="KAK8854647.1"/>
    </source>
</evidence>
<dbReference type="EMBL" id="JBCAWK010000006">
    <property type="protein sequence ID" value="KAK8854647.1"/>
    <property type="molecule type" value="Genomic_DNA"/>
</dbReference>
<accession>A0AAW0YYJ5</accession>
<feature type="compositionally biased region" description="Acidic residues" evidence="1">
    <location>
        <begin position="165"/>
        <end position="184"/>
    </location>
</feature>
<feature type="region of interest" description="Disordered" evidence="1">
    <location>
        <begin position="139"/>
        <end position="187"/>
    </location>
</feature>
<dbReference type="Proteomes" id="UP001388673">
    <property type="component" value="Unassembled WGS sequence"/>
</dbReference>
<name>A0AAW0YYJ5_9TREE</name>
<dbReference type="AlphaFoldDB" id="A0AAW0YYJ5"/>
<keyword evidence="3" id="KW-1185">Reference proteome</keyword>
<dbReference type="RefSeq" id="XP_066802885.1">
    <property type="nucleotide sequence ID" value="XM_066946493.1"/>
</dbReference>
<comment type="caution">
    <text evidence="2">The sequence shown here is derived from an EMBL/GenBank/DDBJ whole genome shotgun (WGS) entry which is preliminary data.</text>
</comment>
<protein>
    <submittedName>
        <fullName evidence="2">Uncharacterized protein</fullName>
    </submittedName>
</protein>
<dbReference type="KEGG" id="kne:92180644"/>
<dbReference type="GeneID" id="92180644"/>
<gene>
    <name evidence="2" type="ORF">IAR55_003386</name>
</gene>
<reference evidence="2 3" key="1">
    <citation type="journal article" date="2024" name="bioRxiv">
        <title>Comparative genomics of Cryptococcus and Kwoniella reveals pathogenesis evolution and contrasting karyotype dynamics via intercentromeric recombination or chromosome fusion.</title>
        <authorList>
            <person name="Coelho M.A."/>
            <person name="David-Palma M."/>
            <person name="Shea T."/>
            <person name="Bowers K."/>
            <person name="McGinley-Smith S."/>
            <person name="Mohammad A.W."/>
            <person name="Gnirke A."/>
            <person name="Yurkov A.M."/>
            <person name="Nowrousian M."/>
            <person name="Sun S."/>
            <person name="Cuomo C.A."/>
            <person name="Heitman J."/>
        </authorList>
    </citation>
    <scope>NUCLEOTIDE SEQUENCE [LARGE SCALE GENOMIC DNA]</scope>
    <source>
        <strain evidence="2 3">CBS 13917</strain>
    </source>
</reference>
<feature type="compositionally biased region" description="Gly residues" evidence="1">
    <location>
        <begin position="148"/>
        <end position="157"/>
    </location>
</feature>
<organism evidence="2 3">
    <name type="scientific">Kwoniella newhampshirensis</name>
    <dbReference type="NCBI Taxonomy" id="1651941"/>
    <lineage>
        <taxon>Eukaryota</taxon>
        <taxon>Fungi</taxon>
        <taxon>Dikarya</taxon>
        <taxon>Basidiomycota</taxon>
        <taxon>Agaricomycotina</taxon>
        <taxon>Tremellomycetes</taxon>
        <taxon>Tremellales</taxon>
        <taxon>Cryptococcaceae</taxon>
        <taxon>Kwoniella</taxon>
    </lineage>
</organism>
<proteinExistence type="predicted"/>
<evidence type="ECO:0000313" key="3">
    <source>
        <dbReference type="Proteomes" id="UP001388673"/>
    </source>
</evidence>
<sequence>MAPSALYQRLHSLALSHALPSTLDEILSIRSPTAVHSRGHAHLVSLHPLLGEKMDNAAFKNHLLTTGPYLSALSSKEEGRTTRVHSITIDEWERRGTVHMSYFLLPKGPDLDQDKEEDRHDAMVRVTVTEQDLIWTLKFTDPHPQGTGTIGKGGGGGGEEKVGQEQEEVQEEDEDEEDEEEEDLDQIKIQESVEFIDPIASSRVGDMIRSIHGELNKDVRGGITLGGYGTYP</sequence>
<evidence type="ECO:0000256" key="1">
    <source>
        <dbReference type="SAM" id="MobiDB-lite"/>
    </source>
</evidence>